<evidence type="ECO:0000313" key="9">
    <source>
        <dbReference type="EMBL" id="QQD19192.1"/>
    </source>
</evidence>
<dbReference type="PANTHER" id="PTHR43350:SF2">
    <property type="entry name" value="GROES-LIKE ZINC-BINDING ALCOHOL DEHYDROGENASE FAMILY PROTEIN"/>
    <property type="match status" value="1"/>
</dbReference>
<dbReference type="InterPro" id="IPR036291">
    <property type="entry name" value="NAD(P)-bd_dom_sf"/>
</dbReference>
<proteinExistence type="inferred from homology"/>
<dbReference type="Proteomes" id="UP000596063">
    <property type="component" value="Chromosome"/>
</dbReference>
<dbReference type="PANTHER" id="PTHR43350">
    <property type="entry name" value="NAD-DEPENDENT ALCOHOL DEHYDROGENASE"/>
    <property type="match status" value="1"/>
</dbReference>
<dbReference type="SUPFAM" id="SSF51735">
    <property type="entry name" value="NAD(P)-binding Rossmann-fold domains"/>
    <property type="match status" value="1"/>
</dbReference>
<dbReference type="GO" id="GO:0016491">
    <property type="term" value="F:oxidoreductase activity"/>
    <property type="evidence" value="ECO:0007669"/>
    <property type="project" value="UniProtKB-KW"/>
</dbReference>
<accession>A0A7T4UR57</accession>
<dbReference type="Gene3D" id="3.90.180.10">
    <property type="entry name" value="Medium-chain alcohol dehydrogenases, catalytic domain"/>
    <property type="match status" value="1"/>
</dbReference>
<evidence type="ECO:0000256" key="5">
    <source>
        <dbReference type="ARBA" id="ARBA00023002"/>
    </source>
</evidence>
<keyword evidence="5" id="KW-0560">Oxidoreductase</keyword>
<evidence type="ECO:0000256" key="1">
    <source>
        <dbReference type="ARBA" id="ARBA00001947"/>
    </source>
</evidence>
<dbReference type="KEGG" id="snan:I6N98_04875"/>
<dbReference type="InterPro" id="IPR011032">
    <property type="entry name" value="GroES-like_sf"/>
</dbReference>
<dbReference type="GO" id="GO:0008270">
    <property type="term" value="F:zinc ion binding"/>
    <property type="evidence" value="ECO:0007669"/>
    <property type="project" value="InterPro"/>
</dbReference>
<dbReference type="AlphaFoldDB" id="A0A7T4UR57"/>
<dbReference type="Gene3D" id="3.40.50.720">
    <property type="entry name" value="NAD(P)-binding Rossmann-like Domain"/>
    <property type="match status" value="1"/>
</dbReference>
<dbReference type="Pfam" id="PF00107">
    <property type="entry name" value="ADH_zinc_N"/>
    <property type="match status" value="1"/>
</dbReference>
<dbReference type="InterPro" id="IPR013149">
    <property type="entry name" value="ADH-like_C"/>
</dbReference>
<feature type="domain" description="Alcohol dehydrogenase-like N-terminal" evidence="8">
    <location>
        <begin position="27"/>
        <end position="154"/>
    </location>
</feature>
<dbReference type="SUPFAM" id="SSF50129">
    <property type="entry name" value="GroES-like"/>
    <property type="match status" value="1"/>
</dbReference>
<evidence type="ECO:0000256" key="6">
    <source>
        <dbReference type="RuleBase" id="RU361277"/>
    </source>
</evidence>
<keyword evidence="4 6" id="KW-0862">Zinc</keyword>
<evidence type="ECO:0000259" key="8">
    <source>
        <dbReference type="Pfam" id="PF08240"/>
    </source>
</evidence>
<dbReference type="InterPro" id="IPR002328">
    <property type="entry name" value="ADH_Zn_CS"/>
</dbReference>
<comment type="similarity">
    <text evidence="2 6">Belongs to the zinc-containing alcohol dehydrogenase family.</text>
</comment>
<dbReference type="CDD" id="cd08278">
    <property type="entry name" value="benzyl_alcohol_DH"/>
    <property type="match status" value="1"/>
</dbReference>
<evidence type="ECO:0000256" key="3">
    <source>
        <dbReference type="ARBA" id="ARBA00022723"/>
    </source>
</evidence>
<organism evidence="9 10">
    <name type="scientific">Spongiibacter nanhainus</name>
    <dbReference type="NCBI Taxonomy" id="2794344"/>
    <lineage>
        <taxon>Bacteria</taxon>
        <taxon>Pseudomonadati</taxon>
        <taxon>Pseudomonadota</taxon>
        <taxon>Gammaproteobacteria</taxon>
        <taxon>Cellvibrionales</taxon>
        <taxon>Spongiibacteraceae</taxon>
        <taxon>Spongiibacter</taxon>
    </lineage>
</organism>
<protein>
    <submittedName>
        <fullName evidence="9">NAD(P)-dependent alcohol dehydrogenase</fullName>
    </submittedName>
</protein>
<reference evidence="9 10" key="1">
    <citation type="submission" date="2020-12" db="EMBL/GenBank/DDBJ databases">
        <authorList>
            <person name="Shan Y."/>
        </authorList>
    </citation>
    <scope>NUCLEOTIDE SEQUENCE [LARGE SCALE GENOMIC DNA]</scope>
    <source>
        <strain evidence="10">csc3.9</strain>
    </source>
</reference>
<dbReference type="EMBL" id="CP066167">
    <property type="protein sequence ID" value="QQD19192.1"/>
    <property type="molecule type" value="Genomic_DNA"/>
</dbReference>
<evidence type="ECO:0000256" key="2">
    <source>
        <dbReference type="ARBA" id="ARBA00008072"/>
    </source>
</evidence>
<dbReference type="Pfam" id="PF08240">
    <property type="entry name" value="ADH_N"/>
    <property type="match status" value="1"/>
</dbReference>
<dbReference type="PROSITE" id="PS00059">
    <property type="entry name" value="ADH_ZINC"/>
    <property type="match status" value="1"/>
</dbReference>
<comment type="cofactor">
    <cofactor evidence="1 6">
        <name>Zn(2+)</name>
        <dbReference type="ChEBI" id="CHEBI:29105"/>
    </cofactor>
</comment>
<keyword evidence="10" id="KW-1185">Reference proteome</keyword>
<name>A0A7T4UR57_9GAMM</name>
<keyword evidence="3 6" id="KW-0479">Metal-binding</keyword>
<gene>
    <name evidence="9" type="ORF">I6N98_04875</name>
</gene>
<evidence type="ECO:0000256" key="4">
    <source>
        <dbReference type="ARBA" id="ARBA00022833"/>
    </source>
</evidence>
<dbReference type="InterPro" id="IPR013154">
    <property type="entry name" value="ADH-like_N"/>
</dbReference>
<evidence type="ECO:0000259" key="7">
    <source>
        <dbReference type="Pfam" id="PF00107"/>
    </source>
</evidence>
<feature type="domain" description="Alcohol dehydrogenase-like C-terminal" evidence="7">
    <location>
        <begin position="197"/>
        <end position="326"/>
    </location>
</feature>
<dbReference type="RefSeq" id="WP_198570677.1">
    <property type="nucleotide sequence ID" value="NZ_CP066167.1"/>
</dbReference>
<evidence type="ECO:0000313" key="10">
    <source>
        <dbReference type="Proteomes" id="UP000596063"/>
    </source>
</evidence>
<sequence length="365" mass="38439">MRIKAAVATQAQQPFVIEDLNMEPPRRHEVRVRVLGVGICHTDIISKDQQIPVELPAVLGHEGAGIVEAVGEDVTKVKVGDQVVMSYLSCGECPSCNEHAPSYCHQFAPLNFLGRRPDGSAGLSRQDAPVSGRFFGQSSFASHALVDQRNVVKVDIDAQRLPLVGALGCGFQTGAGTIMNALDCQSGDNVVIVGGGAVGMSAVIAASIRGCHTVLIEPNSQRRALAVELGAAAALAPDIPNLKEALSTHLSGGISKLFDTTGIAPAIEQFLPLLAPRATVGLVAAAEADSAIKLDITHLVLTGITVKGILEGDADPDSFIPELIDHIKAGRFPVEKICKTFPLEQINKAIHEQKSAKFVKAVLIP</sequence>